<dbReference type="PANTHER" id="PTHR30606:SF9">
    <property type="entry name" value="LIPID A BIOSYNTHESIS LAUROYLTRANSFERASE"/>
    <property type="match status" value="1"/>
</dbReference>
<sequence>MFRKLRRFLAYLFVKVLIGLAEVLPRKTGGAWFGALGSLAYSVAPGSRRVALANLKLVYGESHSDIELERMARAAFRNLGRILYDFARMRKQTREGLSGLVTIKGKHHLDQALARGKGVIALTGHIGNWELMGAYYSLNGYPLNVLATRMSNAPVNHLLLGLRRSAGLKVLERSGELMGAVRALRRGEMLGVLVDLDTSVESVIVDFLGRPAKTAAGYVKLATVTGASLVPMAMLMREDGRYEIQVNEAIGISGNRDSLKSDVEQCSRAVEKFIRQEPTQWIWMHKRWKSVCSEIYA</sequence>
<comment type="caution">
    <text evidence="7">The sequence shown here is derived from an EMBL/GenBank/DDBJ whole genome shotgun (WGS) entry which is preliminary data.</text>
</comment>
<dbReference type="CDD" id="cd07984">
    <property type="entry name" value="LPLAT_LABLAT-like"/>
    <property type="match status" value="1"/>
</dbReference>
<evidence type="ECO:0000313" key="8">
    <source>
        <dbReference type="Proteomes" id="UP001594288"/>
    </source>
</evidence>
<evidence type="ECO:0000256" key="6">
    <source>
        <dbReference type="ARBA" id="ARBA00023315"/>
    </source>
</evidence>
<keyword evidence="3" id="KW-0997">Cell inner membrane</keyword>
<dbReference type="Proteomes" id="UP001594288">
    <property type="component" value="Unassembled WGS sequence"/>
</dbReference>
<dbReference type="EMBL" id="JBHPEI010000003">
    <property type="protein sequence ID" value="MFC1799363.1"/>
    <property type="molecule type" value="Genomic_DNA"/>
</dbReference>
<name>A0ABV6YMU2_UNCEI</name>
<evidence type="ECO:0000256" key="4">
    <source>
        <dbReference type="ARBA" id="ARBA00022679"/>
    </source>
</evidence>
<evidence type="ECO:0000256" key="3">
    <source>
        <dbReference type="ARBA" id="ARBA00022519"/>
    </source>
</evidence>
<gene>
    <name evidence="7" type="ORF">ACFL2Z_00415</name>
</gene>
<dbReference type="Pfam" id="PF03279">
    <property type="entry name" value="Lip_A_acyltrans"/>
    <property type="match status" value="1"/>
</dbReference>
<keyword evidence="8" id="KW-1185">Reference proteome</keyword>
<keyword evidence="4" id="KW-0808">Transferase</keyword>
<evidence type="ECO:0000256" key="2">
    <source>
        <dbReference type="ARBA" id="ARBA00022475"/>
    </source>
</evidence>
<accession>A0ABV6YMU2</accession>
<comment type="subcellular location">
    <subcellularLocation>
        <location evidence="1">Cell inner membrane</location>
    </subcellularLocation>
</comment>
<evidence type="ECO:0000256" key="5">
    <source>
        <dbReference type="ARBA" id="ARBA00023136"/>
    </source>
</evidence>
<keyword evidence="6 7" id="KW-0012">Acyltransferase</keyword>
<organism evidence="7 8">
    <name type="scientific">Eiseniibacteriota bacterium</name>
    <dbReference type="NCBI Taxonomy" id="2212470"/>
    <lineage>
        <taxon>Bacteria</taxon>
        <taxon>Candidatus Eiseniibacteriota</taxon>
    </lineage>
</organism>
<keyword evidence="5" id="KW-0472">Membrane</keyword>
<evidence type="ECO:0000256" key="1">
    <source>
        <dbReference type="ARBA" id="ARBA00004533"/>
    </source>
</evidence>
<dbReference type="PIRSF" id="PIRSF026649">
    <property type="entry name" value="MsbB"/>
    <property type="match status" value="1"/>
</dbReference>
<reference evidence="7 8" key="1">
    <citation type="submission" date="2024-09" db="EMBL/GenBank/DDBJ databases">
        <authorList>
            <person name="D'Angelo T."/>
        </authorList>
    </citation>
    <scope>NUCLEOTIDE SEQUENCE [LARGE SCALE GENOMIC DNA]</scope>
    <source>
        <strain evidence="7">SAG AM-311-F02</strain>
    </source>
</reference>
<dbReference type="GO" id="GO:0016746">
    <property type="term" value="F:acyltransferase activity"/>
    <property type="evidence" value="ECO:0007669"/>
    <property type="project" value="UniProtKB-KW"/>
</dbReference>
<evidence type="ECO:0000313" key="7">
    <source>
        <dbReference type="EMBL" id="MFC1799363.1"/>
    </source>
</evidence>
<keyword evidence="2" id="KW-1003">Cell membrane</keyword>
<protein>
    <submittedName>
        <fullName evidence="7">Lysophospholipid acyltransferase family protein</fullName>
    </submittedName>
</protein>
<proteinExistence type="predicted"/>
<dbReference type="PANTHER" id="PTHR30606">
    <property type="entry name" value="LIPID A BIOSYNTHESIS LAUROYL ACYLTRANSFERASE"/>
    <property type="match status" value="1"/>
</dbReference>
<dbReference type="InterPro" id="IPR004960">
    <property type="entry name" value="LipA_acyltrans"/>
</dbReference>